<proteinExistence type="inferred from homology"/>
<sequence>MFIDEVKTFVQGGNGGAGSVSFFPMRKGPCGGEGGNGGNVFIKGDSQMADLHQYIGQTILKAEDGTPGETFNRQGRDGKDLIVRVPKGTHVTDLETGATVEVSDTETLHILAEGGKGGLGNASFKSPTNQVPRTAEPGEKTKKHRFFMVLKLIADFGLIGIPSAGKSTLLNELTNANVKTAMYAFTTLEPNLGTCGKKVIADIPGLIEGASEGKGLGYKFLKHIEKVPVLLHCIAADSPNIDKDYTTIMQELETYNPEIVKKEQIILLTKTDLVDEKTLETLVTNLKKYKKEIIPISIYNPTQMKALLRFCSREEIIGMSMFSTS</sequence>
<dbReference type="PIRSF" id="PIRSF002401">
    <property type="entry name" value="GTP_bd_Obg/CgtA"/>
    <property type="match status" value="1"/>
</dbReference>
<keyword evidence="5" id="KW-0460">Magnesium</keyword>
<dbReference type="AlphaFoldDB" id="A0A2M8EZ19"/>
<evidence type="ECO:0000256" key="2">
    <source>
        <dbReference type="ARBA" id="ARBA00022490"/>
    </source>
</evidence>
<dbReference type="NCBIfam" id="TIGR02729">
    <property type="entry name" value="Obg_CgtA"/>
    <property type="match status" value="1"/>
</dbReference>
<evidence type="ECO:0000256" key="1">
    <source>
        <dbReference type="ARBA" id="ARBA00007699"/>
    </source>
</evidence>
<feature type="region of interest" description="Disordered" evidence="7">
    <location>
        <begin position="119"/>
        <end position="138"/>
    </location>
</feature>
<evidence type="ECO:0000313" key="11">
    <source>
        <dbReference type="Proteomes" id="UP000231383"/>
    </source>
</evidence>
<gene>
    <name evidence="10" type="ORF">CO051_03610</name>
</gene>
<dbReference type="InterPro" id="IPR006169">
    <property type="entry name" value="GTP1_OBG_dom"/>
</dbReference>
<evidence type="ECO:0000313" key="10">
    <source>
        <dbReference type="EMBL" id="PJC31982.1"/>
    </source>
</evidence>
<dbReference type="InterPro" id="IPR027417">
    <property type="entry name" value="P-loop_NTPase"/>
</dbReference>
<evidence type="ECO:0000256" key="4">
    <source>
        <dbReference type="ARBA" id="ARBA00022801"/>
    </source>
</evidence>
<organism evidence="10 11">
    <name type="scientific">Candidatus Roizmanbacteria bacterium CG_4_9_14_0_2_um_filter_39_13</name>
    <dbReference type="NCBI Taxonomy" id="1974839"/>
    <lineage>
        <taxon>Bacteria</taxon>
        <taxon>Candidatus Roizmaniibacteriota</taxon>
    </lineage>
</organism>
<dbReference type="NCBIfam" id="NF008956">
    <property type="entry name" value="PRK12299.1"/>
    <property type="match status" value="1"/>
</dbReference>
<dbReference type="FunFam" id="2.70.210.12:FF:000001">
    <property type="entry name" value="GTPase Obg"/>
    <property type="match status" value="1"/>
</dbReference>
<keyword evidence="2" id="KW-0963">Cytoplasm</keyword>
<dbReference type="PROSITE" id="PS51883">
    <property type="entry name" value="OBG"/>
    <property type="match status" value="1"/>
</dbReference>
<evidence type="ECO:0000256" key="6">
    <source>
        <dbReference type="ARBA" id="ARBA00023134"/>
    </source>
</evidence>
<dbReference type="Proteomes" id="UP000231383">
    <property type="component" value="Unassembled WGS sequence"/>
</dbReference>
<feature type="domain" description="OBG-type G" evidence="8">
    <location>
        <begin position="154"/>
        <end position="316"/>
    </location>
</feature>
<dbReference type="Pfam" id="PF01926">
    <property type="entry name" value="MMR_HSR1"/>
    <property type="match status" value="1"/>
</dbReference>
<dbReference type="InterPro" id="IPR045086">
    <property type="entry name" value="OBG_GTPase"/>
</dbReference>
<dbReference type="Gene3D" id="3.40.50.300">
    <property type="entry name" value="P-loop containing nucleotide triphosphate hydrolases"/>
    <property type="match status" value="1"/>
</dbReference>
<evidence type="ECO:0000259" key="8">
    <source>
        <dbReference type="PROSITE" id="PS51710"/>
    </source>
</evidence>
<dbReference type="GO" id="GO:0000287">
    <property type="term" value="F:magnesium ion binding"/>
    <property type="evidence" value="ECO:0007669"/>
    <property type="project" value="InterPro"/>
</dbReference>
<dbReference type="InterPro" id="IPR031167">
    <property type="entry name" value="G_OBG"/>
</dbReference>
<dbReference type="PROSITE" id="PS51710">
    <property type="entry name" value="G_OBG"/>
    <property type="match status" value="1"/>
</dbReference>
<accession>A0A2M8EZ19</accession>
<evidence type="ECO:0000256" key="7">
    <source>
        <dbReference type="SAM" id="MobiDB-lite"/>
    </source>
</evidence>
<comment type="similarity">
    <text evidence="1">Belongs to the TRAFAC class OBG-HflX-like GTPase superfamily. OBG GTPase family.</text>
</comment>
<dbReference type="GO" id="GO:0042254">
    <property type="term" value="P:ribosome biogenesis"/>
    <property type="evidence" value="ECO:0007669"/>
    <property type="project" value="UniProtKB-UniRule"/>
</dbReference>
<evidence type="ECO:0000259" key="9">
    <source>
        <dbReference type="PROSITE" id="PS51883"/>
    </source>
</evidence>
<dbReference type="SUPFAM" id="SSF52540">
    <property type="entry name" value="P-loop containing nucleoside triphosphate hydrolases"/>
    <property type="match status" value="1"/>
</dbReference>
<dbReference type="SUPFAM" id="SSF82051">
    <property type="entry name" value="Obg GTP-binding protein N-terminal domain"/>
    <property type="match status" value="1"/>
</dbReference>
<dbReference type="PANTHER" id="PTHR11702">
    <property type="entry name" value="DEVELOPMENTALLY REGULATED GTP-BINDING PROTEIN-RELATED"/>
    <property type="match status" value="1"/>
</dbReference>
<dbReference type="InterPro" id="IPR014100">
    <property type="entry name" value="GTP-bd_Obg/CgtA"/>
</dbReference>
<dbReference type="PRINTS" id="PR00326">
    <property type="entry name" value="GTP1OBG"/>
</dbReference>
<keyword evidence="6" id="KW-0342">GTP-binding</keyword>
<comment type="caution">
    <text evidence="10">The sequence shown here is derived from an EMBL/GenBank/DDBJ whole genome shotgun (WGS) entry which is preliminary data.</text>
</comment>
<evidence type="ECO:0000256" key="5">
    <source>
        <dbReference type="ARBA" id="ARBA00022842"/>
    </source>
</evidence>
<keyword evidence="3" id="KW-0547">Nucleotide-binding</keyword>
<dbReference type="PROSITE" id="PS00905">
    <property type="entry name" value="GTP1_OBG"/>
    <property type="match status" value="1"/>
</dbReference>
<name>A0A2M8EZ19_9BACT</name>
<protein>
    <submittedName>
        <fullName evidence="10">GTPase ObgE</fullName>
    </submittedName>
</protein>
<dbReference type="EMBL" id="PFSC01000099">
    <property type="protein sequence ID" value="PJC31982.1"/>
    <property type="molecule type" value="Genomic_DNA"/>
</dbReference>
<dbReference type="InterPro" id="IPR006074">
    <property type="entry name" value="GTP1-OBG_CS"/>
</dbReference>
<dbReference type="Pfam" id="PF01018">
    <property type="entry name" value="GTP1_OBG"/>
    <property type="match status" value="1"/>
</dbReference>
<dbReference type="GO" id="GO:0003924">
    <property type="term" value="F:GTPase activity"/>
    <property type="evidence" value="ECO:0007669"/>
    <property type="project" value="InterPro"/>
</dbReference>
<dbReference type="CDD" id="cd01898">
    <property type="entry name" value="Obg"/>
    <property type="match status" value="1"/>
</dbReference>
<keyword evidence="4" id="KW-0378">Hydrolase</keyword>
<feature type="domain" description="Obg" evidence="9">
    <location>
        <begin position="1"/>
        <end position="153"/>
    </location>
</feature>
<feature type="compositionally biased region" description="Polar residues" evidence="7">
    <location>
        <begin position="123"/>
        <end position="132"/>
    </location>
</feature>
<reference evidence="11" key="1">
    <citation type="submission" date="2017-09" db="EMBL/GenBank/DDBJ databases">
        <title>Depth-based differentiation of microbial function through sediment-hosted aquifers and enrichment of novel symbionts in the deep terrestrial subsurface.</title>
        <authorList>
            <person name="Probst A.J."/>
            <person name="Ladd B."/>
            <person name="Jarett J.K."/>
            <person name="Geller-Mcgrath D.E."/>
            <person name="Sieber C.M.K."/>
            <person name="Emerson J.B."/>
            <person name="Anantharaman K."/>
            <person name="Thomas B.C."/>
            <person name="Malmstrom R."/>
            <person name="Stieglmeier M."/>
            <person name="Klingl A."/>
            <person name="Woyke T."/>
            <person name="Ryan C.M."/>
            <person name="Banfield J.F."/>
        </authorList>
    </citation>
    <scope>NUCLEOTIDE SEQUENCE [LARGE SCALE GENOMIC DNA]</scope>
</reference>
<dbReference type="GO" id="GO:0005525">
    <property type="term" value="F:GTP binding"/>
    <property type="evidence" value="ECO:0007669"/>
    <property type="project" value="UniProtKB-KW"/>
</dbReference>
<dbReference type="InterPro" id="IPR036726">
    <property type="entry name" value="GTP1_OBG_dom_sf"/>
</dbReference>
<dbReference type="Gene3D" id="2.70.210.12">
    <property type="entry name" value="GTP1/OBG domain"/>
    <property type="match status" value="1"/>
</dbReference>
<dbReference type="InterPro" id="IPR006073">
    <property type="entry name" value="GTP-bd"/>
</dbReference>
<evidence type="ECO:0000256" key="3">
    <source>
        <dbReference type="ARBA" id="ARBA00022741"/>
    </source>
</evidence>
<dbReference type="PANTHER" id="PTHR11702:SF31">
    <property type="entry name" value="MITOCHONDRIAL RIBOSOME-ASSOCIATED GTPASE 2"/>
    <property type="match status" value="1"/>
</dbReference>